<organism evidence="3 4">
    <name type="scientific">Streptomyces fildesensis</name>
    <dbReference type="NCBI Taxonomy" id="375757"/>
    <lineage>
        <taxon>Bacteria</taxon>
        <taxon>Bacillati</taxon>
        <taxon>Actinomycetota</taxon>
        <taxon>Actinomycetes</taxon>
        <taxon>Kitasatosporales</taxon>
        <taxon>Streptomycetaceae</taxon>
        <taxon>Streptomyces</taxon>
    </lineage>
</organism>
<evidence type="ECO:0000313" key="4">
    <source>
        <dbReference type="Proteomes" id="UP001614394"/>
    </source>
</evidence>
<name>A0ABW8C3M1_9ACTN</name>
<comment type="caution">
    <text evidence="3">The sequence shown here is derived from an EMBL/GenBank/DDBJ whole genome shotgun (WGS) entry which is preliminary data.</text>
</comment>
<accession>A0ABW8C3M1</accession>
<protein>
    <recommendedName>
        <fullName evidence="5">Lipoprotein</fullName>
    </recommendedName>
</protein>
<reference evidence="3 4" key="1">
    <citation type="submission" date="2024-10" db="EMBL/GenBank/DDBJ databases">
        <title>The Natural Products Discovery Center: Release of the First 8490 Sequenced Strains for Exploring Actinobacteria Biosynthetic Diversity.</title>
        <authorList>
            <person name="Kalkreuter E."/>
            <person name="Kautsar S.A."/>
            <person name="Yang D."/>
            <person name="Bader C.D."/>
            <person name="Teijaro C.N."/>
            <person name="Fluegel L."/>
            <person name="Davis C.M."/>
            <person name="Simpson J.R."/>
            <person name="Lauterbach L."/>
            <person name="Steele A.D."/>
            <person name="Gui C."/>
            <person name="Meng S."/>
            <person name="Li G."/>
            <person name="Viehrig K."/>
            <person name="Ye F."/>
            <person name="Su P."/>
            <person name="Kiefer A.F."/>
            <person name="Nichols A."/>
            <person name="Cepeda A.J."/>
            <person name="Yan W."/>
            <person name="Fan B."/>
            <person name="Jiang Y."/>
            <person name="Adhikari A."/>
            <person name="Zheng C.-J."/>
            <person name="Schuster L."/>
            <person name="Cowan T.M."/>
            <person name="Smanski M.J."/>
            <person name="Chevrette M.G."/>
            <person name="De Carvalho L.P.S."/>
            <person name="Shen B."/>
        </authorList>
    </citation>
    <scope>NUCLEOTIDE SEQUENCE [LARGE SCALE GENOMIC DNA]</scope>
    <source>
        <strain evidence="3 4">NPDC053399</strain>
    </source>
</reference>
<feature type="region of interest" description="Disordered" evidence="1">
    <location>
        <begin position="26"/>
        <end position="70"/>
    </location>
</feature>
<feature type="signal peptide" evidence="2">
    <location>
        <begin position="1"/>
        <end position="23"/>
    </location>
</feature>
<proteinExistence type="predicted"/>
<dbReference type="EMBL" id="JBITYG010000002">
    <property type="protein sequence ID" value="MFI9100467.1"/>
    <property type="molecule type" value="Genomic_DNA"/>
</dbReference>
<keyword evidence="4" id="KW-1185">Reference proteome</keyword>
<gene>
    <name evidence="3" type="ORF">ACIGXA_08060</name>
</gene>
<keyword evidence="2" id="KW-0732">Signal</keyword>
<evidence type="ECO:0000256" key="1">
    <source>
        <dbReference type="SAM" id="MobiDB-lite"/>
    </source>
</evidence>
<evidence type="ECO:0000256" key="2">
    <source>
        <dbReference type="SAM" id="SignalP"/>
    </source>
</evidence>
<sequence length="70" mass="6530">MTTRSRSAAVAATVLLCAALATGCGGKGGAADGPAGTPTPSGSQLSHLDKVVGDAESAANAAESDAASDN</sequence>
<feature type="chain" id="PRO_5045813129" description="Lipoprotein" evidence="2">
    <location>
        <begin position="24"/>
        <end position="70"/>
    </location>
</feature>
<dbReference type="Proteomes" id="UP001614394">
    <property type="component" value="Unassembled WGS sequence"/>
</dbReference>
<evidence type="ECO:0008006" key="5">
    <source>
        <dbReference type="Google" id="ProtNLM"/>
    </source>
</evidence>
<evidence type="ECO:0000313" key="3">
    <source>
        <dbReference type="EMBL" id="MFI9100467.1"/>
    </source>
</evidence>
<dbReference type="PROSITE" id="PS51257">
    <property type="entry name" value="PROKAR_LIPOPROTEIN"/>
    <property type="match status" value="1"/>
</dbReference>
<feature type="compositionally biased region" description="Low complexity" evidence="1">
    <location>
        <begin position="32"/>
        <end position="43"/>
    </location>
</feature>
<feature type="compositionally biased region" description="Low complexity" evidence="1">
    <location>
        <begin position="54"/>
        <end position="70"/>
    </location>
</feature>
<dbReference type="RefSeq" id="WP_399645678.1">
    <property type="nucleotide sequence ID" value="NZ_JBITYG010000002.1"/>
</dbReference>